<evidence type="ECO:0000313" key="1">
    <source>
        <dbReference type="EMBL" id="GFZ06472.1"/>
    </source>
</evidence>
<gene>
    <name evidence="1" type="ORF">Acr_18g0006420</name>
</gene>
<keyword evidence="2" id="KW-1185">Reference proteome</keyword>
<dbReference type="OrthoDB" id="1752139at2759"/>
<name>A0A7J0G6W6_9ERIC</name>
<accession>A0A7J0G6W6</accession>
<dbReference type="EMBL" id="BJWL01000018">
    <property type="protein sequence ID" value="GFZ06472.1"/>
    <property type="molecule type" value="Genomic_DNA"/>
</dbReference>
<protein>
    <submittedName>
        <fullName evidence="1">Uncharacterized protein</fullName>
    </submittedName>
</protein>
<dbReference type="AlphaFoldDB" id="A0A7J0G6W6"/>
<proteinExistence type="predicted"/>
<evidence type="ECO:0000313" key="2">
    <source>
        <dbReference type="Proteomes" id="UP000585474"/>
    </source>
</evidence>
<sequence>MIRDLDALLDAIDIGTGPPVTVDALIRQKEPPFMDRVMRARVSSRFKLPTQLEIYEGKTDPMDHLDSYKSLMTLWDARTKYCAKPFLPP</sequence>
<comment type="caution">
    <text evidence="1">The sequence shown here is derived from an EMBL/GenBank/DDBJ whole genome shotgun (WGS) entry which is preliminary data.</text>
</comment>
<reference evidence="1 2" key="1">
    <citation type="submission" date="2019-07" db="EMBL/GenBank/DDBJ databases">
        <title>De Novo Assembly of kiwifruit Actinidia rufa.</title>
        <authorList>
            <person name="Sugita-Konishi S."/>
            <person name="Sato K."/>
            <person name="Mori E."/>
            <person name="Abe Y."/>
            <person name="Kisaki G."/>
            <person name="Hamano K."/>
            <person name="Suezawa K."/>
            <person name="Otani M."/>
            <person name="Fukuda T."/>
            <person name="Manabe T."/>
            <person name="Gomi K."/>
            <person name="Tabuchi M."/>
            <person name="Akimitsu K."/>
            <person name="Kataoka I."/>
        </authorList>
    </citation>
    <scope>NUCLEOTIDE SEQUENCE [LARGE SCALE GENOMIC DNA]</scope>
    <source>
        <strain evidence="2">cv. Fuchu</strain>
    </source>
</reference>
<organism evidence="1 2">
    <name type="scientific">Actinidia rufa</name>
    <dbReference type="NCBI Taxonomy" id="165716"/>
    <lineage>
        <taxon>Eukaryota</taxon>
        <taxon>Viridiplantae</taxon>
        <taxon>Streptophyta</taxon>
        <taxon>Embryophyta</taxon>
        <taxon>Tracheophyta</taxon>
        <taxon>Spermatophyta</taxon>
        <taxon>Magnoliopsida</taxon>
        <taxon>eudicotyledons</taxon>
        <taxon>Gunneridae</taxon>
        <taxon>Pentapetalae</taxon>
        <taxon>asterids</taxon>
        <taxon>Ericales</taxon>
        <taxon>Actinidiaceae</taxon>
        <taxon>Actinidia</taxon>
    </lineage>
</organism>
<dbReference type="Proteomes" id="UP000585474">
    <property type="component" value="Unassembled WGS sequence"/>
</dbReference>